<dbReference type="SMART" id="SM00073">
    <property type="entry name" value="HPT"/>
    <property type="match status" value="1"/>
</dbReference>
<feature type="modified residue" description="Phosphohistidine" evidence="2">
    <location>
        <position position="406"/>
    </location>
</feature>
<dbReference type="InterPro" id="IPR036641">
    <property type="entry name" value="HPT_dom_sf"/>
</dbReference>
<evidence type="ECO:0000259" key="5">
    <source>
        <dbReference type="PROSITE" id="PS50894"/>
    </source>
</evidence>
<feature type="compositionally biased region" description="Polar residues" evidence="3">
    <location>
        <begin position="275"/>
        <end position="295"/>
    </location>
</feature>
<evidence type="ECO:0000256" key="4">
    <source>
        <dbReference type="SAM" id="Phobius"/>
    </source>
</evidence>
<evidence type="ECO:0000313" key="6">
    <source>
        <dbReference type="EMBL" id="GLQ72750.1"/>
    </source>
</evidence>
<keyword evidence="4" id="KW-0812">Transmembrane</keyword>
<proteinExistence type="predicted"/>
<accession>A0AAV5NQ48</accession>
<dbReference type="CDD" id="cd00088">
    <property type="entry name" value="HPT"/>
    <property type="match status" value="1"/>
</dbReference>
<dbReference type="PROSITE" id="PS50894">
    <property type="entry name" value="HPT"/>
    <property type="match status" value="1"/>
</dbReference>
<evidence type="ECO:0000256" key="3">
    <source>
        <dbReference type="SAM" id="MobiDB-lite"/>
    </source>
</evidence>
<gene>
    <name evidence="6" type="ORF">GCM10007932_21100</name>
</gene>
<comment type="caution">
    <text evidence="6">The sequence shown here is derived from an EMBL/GenBank/DDBJ whole genome shotgun (WGS) entry which is preliminary data.</text>
</comment>
<sequence length="466" mass="51648">MDESSKKNIKFLIFAVLLVWGVISTVFYVQFSQLRQEAESVDLLSSQIEEFRYTLSFPDPIRAQHIEQMSLSLELVKSVAVQIESGTNAGFWSPETAQLVYLTDRFVERAENYLNVAMDIRGLSDQILKAKSSEGVPDGLVTLYNELGAYMFSSFYADTNLNPPNFMTLESIMLRSEQFDASYKRQIQTLLSQSSIILAEHAQLSYVTEEIIKHSIVREIDEVKFGFKESEKRIFTLTLLLGGVLIFALSWFVYRGVSRSTRLGTVSTKPEGDELSSQSKNTSIVQGSSTSTQTVAGEMDGDPLVRSESLQNSDLPSAHSQKTGSHTSFVLPSESKNSTSMSEPVNVSNTALPSGFDPDTMLETFDHDEESVLMVLNVFLQDHGDDVNKLKDALVKEKDQAHRIAHSLKGVAGNLGATSLRDICAEIENVLKEGAFPSEQSILELERCLKLTVDDVESYLGAVNTA</sequence>
<dbReference type="Pfam" id="PF01627">
    <property type="entry name" value="Hpt"/>
    <property type="match status" value="1"/>
</dbReference>
<keyword evidence="4" id="KW-0472">Membrane</keyword>
<organism evidence="6 7">
    <name type="scientific">Vibrio penaeicida</name>
    <dbReference type="NCBI Taxonomy" id="104609"/>
    <lineage>
        <taxon>Bacteria</taxon>
        <taxon>Pseudomonadati</taxon>
        <taxon>Pseudomonadota</taxon>
        <taxon>Gammaproteobacteria</taxon>
        <taxon>Vibrionales</taxon>
        <taxon>Vibrionaceae</taxon>
        <taxon>Vibrio</taxon>
    </lineage>
</organism>
<feature type="compositionally biased region" description="Polar residues" evidence="3">
    <location>
        <begin position="308"/>
        <end position="352"/>
    </location>
</feature>
<dbReference type="Gene3D" id="1.20.120.160">
    <property type="entry name" value="HPT domain"/>
    <property type="match status" value="1"/>
</dbReference>
<feature type="transmembrane region" description="Helical" evidence="4">
    <location>
        <begin position="12"/>
        <end position="31"/>
    </location>
</feature>
<feature type="region of interest" description="Disordered" evidence="3">
    <location>
        <begin position="263"/>
        <end position="352"/>
    </location>
</feature>
<evidence type="ECO:0000256" key="2">
    <source>
        <dbReference type="PROSITE-ProRule" id="PRU00110"/>
    </source>
</evidence>
<keyword evidence="1" id="KW-0902">Two-component regulatory system</keyword>
<dbReference type="SUPFAM" id="SSF47226">
    <property type="entry name" value="Histidine-containing phosphotransfer domain, HPT domain"/>
    <property type="match status" value="1"/>
</dbReference>
<dbReference type="GO" id="GO:0004672">
    <property type="term" value="F:protein kinase activity"/>
    <property type="evidence" value="ECO:0007669"/>
    <property type="project" value="UniProtKB-ARBA"/>
</dbReference>
<dbReference type="AlphaFoldDB" id="A0AAV5NQ48"/>
<evidence type="ECO:0000313" key="7">
    <source>
        <dbReference type="Proteomes" id="UP001156690"/>
    </source>
</evidence>
<name>A0AAV5NQ48_9VIBR</name>
<dbReference type="RefSeq" id="WP_126608231.1">
    <property type="nucleotide sequence ID" value="NZ_AP025144.1"/>
</dbReference>
<keyword evidence="7" id="KW-1185">Reference proteome</keyword>
<protein>
    <submittedName>
        <fullName evidence="6">Histidine phosphotransferase</fullName>
    </submittedName>
</protein>
<dbReference type="GO" id="GO:0000160">
    <property type="term" value="P:phosphorelay signal transduction system"/>
    <property type="evidence" value="ECO:0007669"/>
    <property type="project" value="UniProtKB-KW"/>
</dbReference>
<dbReference type="EMBL" id="BSNX01000020">
    <property type="protein sequence ID" value="GLQ72750.1"/>
    <property type="molecule type" value="Genomic_DNA"/>
</dbReference>
<feature type="transmembrane region" description="Helical" evidence="4">
    <location>
        <begin position="234"/>
        <end position="254"/>
    </location>
</feature>
<dbReference type="Proteomes" id="UP001156690">
    <property type="component" value="Unassembled WGS sequence"/>
</dbReference>
<evidence type="ECO:0000256" key="1">
    <source>
        <dbReference type="ARBA" id="ARBA00023012"/>
    </source>
</evidence>
<keyword evidence="2" id="KW-0597">Phosphoprotein</keyword>
<dbReference type="InterPro" id="IPR008207">
    <property type="entry name" value="Sig_transdc_His_kin_Hpt_dom"/>
</dbReference>
<reference evidence="7" key="1">
    <citation type="journal article" date="2019" name="Int. J. Syst. Evol. Microbiol.">
        <title>The Global Catalogue of Microorganisms (GCM) 10K type strain sequencing project: providing services to taxonomists for standard genome sequencing and annotation.</title>
        <authorList>
            <consortium name="The Broad Institute Genomics Platform"/>
            <consortium name="The Broad Institute Genome Sequencing Center for Infectious Disease"/>
            <person name="Wu L."/>
            <person name="Ma J."/>
        </authorList>
    </citation>
    <scope>NUCLEOTIDE SEQUENCE [LARGE SCALE GENOMIC DNA]</scope>
    <source>
        <strain evidence="7">NBRC 15640</strain>
    </source>
</reference>
<feature type="domain" description="HPt" evidence="5">
    <location>
        <begin position="368"/>
        <end position="463"/>
    </location>
</feature>
<keyword evidence="4" id="KW-1133">Transmembrane helix</keyword>